<organism evidence="1 2">
    <name type="scientific">Schaalia odontolytica F0309</name>
    <dbReference type="NCBI Taxonomy" id="649742"/>
    <lineage>
        <taxon>Bacteria</taxon>
        <taxon>Bacillati</taxon>
        <taxon>Actinomycetota</taxon>
        <taxon>Actinomycetes</taxon>
        <taxon>Actinomycetales</taxon>
        <taxon>Actinomycetaceae</taxon>
        <taxon>Schaalia</taxon>
    </lineage>
</organism>
<evidence type="ECO:0000313" key="2">
    <source>
        <dbReference type="Proteomes" id="UP000003150"/>
    </source>
</evidence>
<dbReference type="EMBL" id="ACYT02000058">
    <property type="protein sequence ID" value="EFF79455.1"/>
    <property type="molecule type" value="Genomic_DNA"/>
</dbReference>
<name>D4U060_9ACTO</name>
<protein>
    <submittedName>
        <fullName evidence="1">Uncharacterized protein</fullName>
    </submittedName>
</protein>
<dbReference type="AlphaFoldDB" id="D4U060"/>
<dbReference type="Proteomes" id="UP000003150">
    <property type="component" value="Unassembled WGS sequence"/>
</dbReference>
<reference evidence="1 2" key="1">
    <citation type="submission" date="2009-10" db="EMBL/GenBank/DDBJ databases">
        <authorList>
            <person name="Weinstock G."/>
            <person name="Sodergren E."/>
            <person name="Clifton S."/>
            <person name="Fulton L."/>
            <person name="Fulton B."/>
            <person name="Courtney L."/>
            <person name="Fronick C."/>
            <person name="Harrison M."/>
            <person name="Strong C."/>
            <person name="Farmer C."/>
            <person name="Delahaunty K."/>
            <person name="Markovic C."/>
            <person name="Hall O."/>
            <person name="Minx P."/>
            <person name="Tomlinson C."/>
            <person name="Mitreva M."/>
            <person name="Nelson J."/>
            <person name="Hou S."/>
            <person name="Wollam A."/>
            <person name="Pepin K.H."/>
            <person name="Johnson M."/>
            <person name="Bhonagiri V."/>
            <person name="Nash W.E."/>
            <person name="Warren W."/>
            <person name="Chinwalla A."/>
            <person name="Mardis E.R."/>
            <person name="Wilson R.K."/>
        </authorList>
    </citation>
    <scope>NUCLEOTIDE SEQUENCE [LARGE SCALE GENOMIC DNA]</scope>
    <source>
        <strain evidence="1 2">F0309</strain>
    </source>
</reference>
<comment type="caution">
    <text evidence="1">The sequence shown here is derived from an EMBL/GenBank/DDBJ whole genome shotgun (WGS) entry which is preliminary data.</text>
</comment>
<gene>
    <name evidence="1" type="ORF">HMPREF0970_01596</name>
</gene>
<proteinExistence type="predicted"/>
<dbReference type="PATRIC" id="fig|649742.3.peg.1232"/>
<dbReference type="HOGENOM" id="CLU_2968967_0_0_11"/>
<accession>D4U060</accession>
<sequence length="58" mass="6021">MKPFIGFETGAGASFRSVHWGVAADEAVAGRVAPTSPAVAARAMAMRVDVLIARSFQS</sequence>
<evidence type="ECO:0000313" key="1">
    <source>
        <dbReference type="EMBL" id="EFF79455.1"/>
    </source>
</evidence>